<gene>
    <name evidence="1" type="ORF">C2G38_2162489</name>
</gene>
<reference evidence="1 2" key="1">
    <citation type="submission" date="2018-06" db="EMBL/GenBank/DDBJ databases">
        <title>Comparative genomics reveals the genomic features of Rhizophagus irregularis, R. cerebriforme, R. diaphanum and Gigaspora rosea, and their symbiotic lifestyle signature.</title>
        <authorList>
            <person name="Morin E."/>
            <person name="San Clemente H."/>
            <person name="Chen E.C.H."/>
            <person name="De La Providencia I."/>
            <person name="Hainaut M."/>
            <person name="Kuo A."/>
            <person name="Kohler A."/>
            <person name="Murat C."/>
            <person name="Tang N."/>
            <person name="Roy S."/>
            <person name="Loubradou J."/>
            <person name="Henrissat B."/>
            <person name="Grigoriev I.V."/>
            <person name="Corradi N."/>
            <person name="Roux C."/>
            <person name="Martin F.M."/>
        </authorList>
    </citation>
    <scope>NUCLEOTIDE SEQUENCE [LARGE SCALE GENOMIC DNA]</scope>
    <source>
        <strain evidence="1 2">DAOM 194757</strain>
    </source>
</reference>
<dbReference type="AlphaFoldDB" id="A0A397VW48"/>
<organism evidence="1 2">
    <name type="scientific">Gigaspora rosea</name>
    <dbReference type="NCBI Taxonomy" id="44941"/>
    <lineage>
        <taxon>Eukaryota</taxon>
        <taxon>Fungi</taxon>
        <taxon>Fungi incertae sedis</taxon>
        <taxon>Mucoromycota</taxon>
        <taxon>Glomeromycotina</taxon>
        <taxon>Glomeromycetes</taxon>
        <taxon>Diversisporales</taxon>
        <taxon>Gigasporaceae</taxon>
        <taxon>Gigaspora</taxon>
    </lineage>
</organism>
<keyword evidence="2" id="KW-1185">Reference proteome</keyword>
<evidence type="ECO:0000313" key="2">
    <source>
        <dbReference type="Proteomes" id="UP000266673"/>
    </source>
</evidence>
<sequence length="158" mass="17956">MAQFCLDVVTKMEVMLKRVKRKRLNIAKIGHADGMYHVGEFYQKGIVVERILILLLNEIREPRNRIRNNNELRCWCRRYWSAVTQNILIVVEPFGVAITRAIVTGVPLVEWSHVIKVAISGISRLVVVYRAIVSGISLVDLCWLDSSINGVGNNSWGP</sequence>
<name>A0A397VW48_9GLOM</name>
<dbReference type="EMBL" id="QKWP01000124">
    <property type="protein sequence ID" value="RIB26754.1"/>
    <property type="molecule type" value="Genomic_DNA"/>
</dbReference>
<proteinExistence type="predicted"/>
<dbReference type="OrthoDB" id="2490142at2759"/>
<evidence type="ECO:0000313" key="1">
    <source>
        <dbReference type="EMBL" id="RIB26754.1"/>
    </source>
</evidence>
<dbReference type="Proteomes" id="UP000266673">
    <property type="component" value="Unassembled WGS sequence"/>
</dbReference>
<protein>
    <submittedName>
        <fullName evidence="1">Uncharacterized protein</fullName>
    </submittedName>
</protein>
<accession>A0A397VW48</accession>
<comment type="caution">
    <text evidence="1">The sequence shown here is derived from an EMBL/GenBank/DDBJ whole genome shotgun (WGS) entry which is preliminary data.</text>
</comment>